<dbReference type="InterPro" id="IPR036806">
    <property type="entry name" value="YozE_SAM-like_sf"/>
</dbReference>
<sequence length="74" mass="8520">MKKSFYSYILTYRGGAANDAKAQFAEASFHDSSFPKMSTSFEELSQYIEMQGDDLLSASTFDELWSLYEEKYSE</sequence>
<comment type="similarity">
    <text evidence="1">Belongs to the UPF0346 family.</text>
</comment>
<dbReference type="SUPFAM" id="SSF140652">
    <property type="entry name" value="YozE-like"/>
    <property type="match status" value="1"/>
</dbReference>
<gene>
    <name evidence="3" type="ORF">R6U77_15105</name>
</gene>
<dbReference type="Pfam" id="PF06855">
    <property type="entry name" value="YozE_SAM_like"/>
    <property type="match status" value="1"/>
</dbReference>
<name>A0ABZ0RSU4_9BACI</name>
<dbReference type="InterPro" id="IPR010673">
    <property type="entry name" value="UPF0346"/>
</dbReference>
<dbReference type="Proteomes" id="UP001322664">
    <property type="component" value="Chromosome"/>
</dbReference>
<reference evidence="3 4" key="1">
    <citation type="submission" date="2023-09" db="EMBL/GenBank/DDBJ databases">
        <authorList>
            <person name="Page C.A."/>
            <person name="Perez-Diaz I.M."/>
        </authorList>
    </citation>
    <scope>NUCLEOTIDE SEQUENCE [LARGE SCALE GENOMIC DNA]</scope>
    <source>
        <strain evidence="3 4">Ll15</strain>
    </source>
</reference>
<dbReference type="EMBL" id="CP137624">
    <property type="protein sequence ID" value="WPK11205.1"/>
    <property type="molecule type" value="Genomic_DNA"/>
</dbReference>
<dbReference type="InterPro" id="IPR023089">
    <property type="entry name" value="YozE_SAM-like"/>
</dbReference>
<evidence type="ECO:0000256" key="1">
    <source>
        <dbReference type="HAMAP-Rule" id="MF_01538"/>
    </source>
</evidence>
<evidence type="ECO:0000313" key="4">
    <source>
        <dbReference type="Proteomes" id="UP001322664"/>
    </source>
</evidence>
<dbReference type="Gene3D" id="1.10.150.260">
    <property type="entry name" value="YozE SAM-like"/>
    <property type="match status" value="1"/>
</dbReference>
<dbReference type="HAMAP" id="MF_01538">
    <property type="entry name" value="UPF0346"/>
    <property type="match status" value="1"/>
</dbReference>
<proteinExistence type="inferred from homology"/>
<evidence type="ECO:0000313" key="3">
    <source>
        <dbReference type="EMBL" id="WPK11205.1"/>
    </source>
</evidence>
<dbReference type="NCBIfam" id="NF010193">
    <property type="entry name" value="PRK13672.1"/>
    <property type="match status" value="1"/>
</dbReference>
<feature type="domain" description="YozE SAM-like" evidence="2">
    <location>
        <begin position="4"/>
        <end position="70"/>
    </location>
</feature>
<dbReference type="RefSeq" id="WP_319836275.1">
    <property type="nucleotide sequence ID" value="NZ_CP137624.1"/>
</dbReference>
<organism evidence="3 4">
    <name type="scientific">Lysinibacillus louembei</name>
    <dbReference type="NCBI Taxonomy" id="1470088"/>
    <lineage>
        <taxon>Bacteria</taxon>
        <taxon>Bacillati</taxon>
        <taxon>Bacillota</taxon>
        <taxon>Bacilli</taxon>
        <taxon>Bacillales</taxon>
        <taxon>Bacillaceae</taxon>
        <taxon>Lysinibacillus</taxon>
    </lineage>
</organism>
<keyword evidence="4" id="KW-1185">Reference proteome</keyword>
<protein>
    <recommendedName>
        <fullName evidence="1">UPF0346 protein R6U77_15105</fullName>
    </recommendedName>
</protein>
<dbReference type="PIRSF" id="PIRSF037262">
    <property type="entry name" value="UCP037262"/>
    <property type="match status" value="1"/>
</dbReference>
<accession>A0ABZ0RSU4</accession>
<evidence type="ECO:0000259" key="2">
    <source>
        <dbReference type="Pfam" id="PF06855"/>
    </source>
</evidence>